<dbReference type="HOGENOM" id="CLU_2812208_0_0_1"/>
<sequence length="67" mass="7247">MLQTSFKPTASSCTCQTPRLQYHLGSFMLMCTPCSQSPASLACSPSHQTARSHTLTLLVLDVDFVGL</sequence>
<gene>
    <name evidence="1" type="ORF">CH063_13278</name>
</gene>
<dbReference type="Proteomes" id="UP000007174">
    <property type="component" value="Unassembled WGS sequence"/>
</dbReference>
<accession>H1VTS4</accession>
<evidence type="ECO:0000313" key="1">
    <source>
        <dbReference type="EMBL" id="CCF43632.1"/>
    </source>
</evidence>
<name>H1VTS4_COLHI</name>
<proteinExistence type="predicted"/>
<dbReference type="AlphaFoldDB" id="H1VTS4"/>
<reference evidence="2" key="1">
    <citation type="journal article" date="2012" name="Nat. Genet.">
        <title>Lifestyle transitions in plant pathogenic Colletotrichum fungi deciphered by genome and transcriptome analyses.</title>
        <authorList>
            <person name="O'Connell R.J."/>
            <person name="Thon M.R."/>
            <person name="Hacquard S."/>
            <person name="Amyotte S.G."/>
            <person name="Kleemann J."/>
            <person name="Torres M.F."/>
            <person name="Damm U."/>
            <person name="Buiate E.A."/>
            <person name="Epstein L."/>
            <person name="Alkan N."/>
            <person name="Altmueller J."/>
            <person name="Alvarado-Balderrama L."/>
            <person name="Bauser C.A."/>
            <person name="Becker C."/>
            <person name="Birren B.W."/>
            <person name="Chen Z."/>
            <person name="Choi J."/>
            <person name="Crouch J.A."/>
            <person name="Duvick J.P."/>
            <person name="Farman M.A."/>
            <person name="Gan P."/>
            <person name="Heiman D."/>
            <person name="Henrissat B."/>
            <person name="Howard R.J."/>
            <person name="Kabbage M."/>
            <person name="Koch C."/>
            <person name="Kracher B."/>
            <person name="Kubo Y."/>
            <person name="Law A.D."/>
            <person name="Lebrun M.-H."/>
            <person name="Lee Y.-H."/>
            <person name="Miyara I."/>
            <person name="Moore N."/>
            <person name="Neumann U."/>
            <person name="Nordstroem K."/>
            <person name="Panaccione D.G."/>
            <person name="Panstruga R."/>
            <person name="Place M."/>
            <person name="Proctor R.H."/>
            <person name="Prusky D."/>
            <person name="Rech G."/>
            <person name="Reinhardt R."/>
            <person name="Rollins J.A."/>
            <person name="Rounsley S."/>
            <person name="Schardl C.L."/>
            <person name="Schwartz D.C."/>
            <person name="Shenoy N."/>
            <person name="Shirasu K."/>
            <person name="Sikhakolli U.R."/>
            <person name="Stueber K."/>
            <person name="Sukno S.A."/>
            <person name="Sweigard J.A."/>
            <person name="Takano Y."/>
            <person name="Takahara H."/>
            <person name="Trail F."/>
            <person name="van der Does H.C."/>
            <person name="Voll L.M."/>
            <person name="Will I."/>
            <person name="Young S."/>
            <person name="Zeng Q."/>
            <person name="Zhang J."/>
            <person name="Zhou S."/>
            <person name="Dickman M.B."/>
            <person name="Schulze-Lefert P."/>
            <person name="Ver Loren van Themaat E."/>
            <person name="Ma L.-J."/>
            <person name="Vaillancourt L.J."/>
        </authorList>
    </citation>
    <scope>NUCLEOTIDE SEQUENCE [LARGE SCALE GENOMIC DNA]</scope>
    <source>
        <strain evidence="2">IMI 349063</strain>
    </source>
</reference>
<protein>
    <submittedName>
        <fullName evidence="1">Uncharacterized protein</fullName>
    </submittedName>
</protein>
<organism evidence="1 2">
    <name type="scientific">Colletotrichum higginsianum (strain IMI 349063)</name>
    <name type="common">Crucifer anthracnose fungus</name>
    <dbReference type="NCBI Taxonomy" id="759273"/>
    <lineage>
        <taxon>Eukaryota</taxon>
        <taxon>Fungi</taxon>
        <taxon>Dikarya</taxon>
        <taxon>Ascomycota</taxon>
        <taxon>Pezizomycotina</taxon>
        <taxon>Sordariomycetes</taxon>
        <taxon>Hypocreomycetidae</taxon>
        <taxon>Glomerellales</taxon>
        <taxon>Glomerellaceae</taxon>
        <taxon>Colletotrichum</taxon>
        <taxon>Colletotrichum destructivum species complex</taxon>
    </lineage>
</organism>
<evidence type="ECO:0000313" key="2">
    <source>
        <dbReference type="Proteomes" id="UP000007174"/>
    </source>
</evidence>
<dbReference type="EMBL" id="CACQ02006244">
    <property type="protein sequence ID" value="CCF43632.1"/>
    <property type="molecule type" value="Genomic_DNA"/>
</dbReference>